<evidence type="ECO:0000313" key="1">
    <source>
        <dbReference type="EnsemblPlants" id="cds.evm.model.ctgX2.8"/>
    </source>
</evidence>
<sequence length="123" mass="13968">SSQAEFSVRNWGGELSQVLGGSQIRTFRLGFGPRSEVQCESQSQKCSLLPFQKWDFELGPRFKFGVQVRLESDLVLFHRSYLIKLSPGYCVEFEESVPVGLSPKSRFSWVESQVPFRSDGLIT</sequence>
<reference evidence="1" key="1">
    <citation type="submission" date="2021-03" db="UniProtKB">
        <authorList>
            <consortium name="EnsemblPlants"/>
        </authorList>
    </citation>
    <scope>IDENTIFICATION</scope>
</reference>
<name>A0A803QS04_CANSA</name>
<protein>
    <submittedName>
        <fullName evidence="1">Uncharacterized protein</fullName>
    </submittedName>
</protein>
<evidence type="ECO:0000313" key="2">
    <source>
        <dbReference type="Proteomes" id="UP000596661"/>
    </source>
</evidence>
<dbReference type="Gramene" id="evm.model.ctgX2.8">
    <property type="protein sequence ID" value="cds.evm.model.ctgX2.8"/>
    <property type="gene ID" value="evm.TU.ctgX2.8"/>
</dbReference>
<organism evidence="1 2">
    <name type="scientific">Cannabis sativa</name>
    <name type="common">Hemp</name>
    <name type="synonym">Marijuana</name>
    <dbReference type="NCBI Taxonomy" id="3483"/>
    <lineage>
        <taxon>Eukaryota</taxon>
        <taxon>Viridiplantae</taxon>
        <taxon>Streptophyta</taxon>
        <taxon>Embryophyta</taxon>
        <taxon>Tracheophyta</taxon>
        <taxon>Spermatophyta</taxon>
        <taxon>Magnoliopsida</taxon>
        <taxon>eudicotyledons</taxon>
        <taxon>Gunneridae</taxon>
        <taxon>Pentapetalae</taxon>
        <taxon>rosids</taxon>
        <taxon>fabids</taxon>
        <taxon>Rosales</taxon>
        <taxon>Cannabaceae</taxon>
        <taxon>Cannabis</taxon>
    </lineage>
</organism>
<dbReference type="AlphaFoldDB" id="A0A803QS04"/>
<dbReference type="Proteomes" id="UP000596661">
    <property type="component" value="Unassembled WGS sequence"/>
</dbReference>
<proteinExistence type="predicted"/>
<accession>A0A803QS04</accession>
<keyword evidence="2" id="KW-1185">Reference proteome</keyword>
<dbReference type="EnsemblPlants" id="evm.model.ctgX2.8">
    <property type="protein sequence ID" value="cds.evm.model.ctgX2.8"/>
    <property type="gene ID" value="evm.TU.ctgX2.8"/>
</dbReference>